<dbReference type="GO" id="GO:0009055">
    <property type="term" value="F:electron transfer activity"/>
    <property type="evidence" value="ECO:0007669"/>
    <property type="project" value="InterPro"/>
</dbReference>
<dbReference type="GO" id="GO:0016625">
    <property type="term" value="F:oxidoreductase activity, acting on the aldehyde or oxo group of donors, iron-sulfur protein as acceptor"/>
    <property type="evidence" value="ECO:0007669"/>
    <property type="project" value="InterPro"/>
</dbReference>
<reference evidence="10" key="1">
    <citation type="journal article" date="2014" name="Front. Microbiol.">
        <title>High frequency of phylogenetically diverse reductive dehalogenase-homologous genes in deep subseafloor sedimentary metagenomes.</title>
        <authorList>
            <person name="Kawai M."/>
            <person name="Futagami T."/>
            <person name="Toyoda A."/>
            <person name="Takaki Y."/>
            <person name="Nishi S."/>
            <person name="Hori S."/>
            <person name="Arai W."/>
            <person name="Tsubouchi T."/>
            <person name="Morono Y."/>
            <person name="Uchiyama I."/>
            <person name="Ito T."/>
            <person name="Fujiyama A."/>
            <person name="Inagaki F."/>
            <person name="Takami H."/>
        </authorList>
    </citation>
    <scope>NUCLEOTIDE SEQUENCE</scope>
    <source>
        <strain evidence="10">Expedition CK06-06</strain>
    </source>
</reference>
<evidence type="ECO:0000256" key="2">
    <source>
        <dbReference type="ARBA" id="ARBA00011032"/>
    </source>
</evidence>
<evidence type="ECO:0000256" key="6">
    <source>
        <dbReference type="ARBA" id="ARBA00023004"/>
    </source>
</evidence>
<evidence type="ECO:0000256" key="1">
    <source>
        <dbReference type="ARBA" id="ARBA00001966"/>
    </source>
</evidence>
<keyword evidence="5" id="KW-0560">Oxidoreductase</keyword>
<keyword evidence="7" id="KW-0411">Iron-sulfur</keyword>
<proteinExistence type="inferred from homology"/>
<name>X0Z750_9ZZZZ</name>
<feature type="non-terminal residue" evidence="10">
    <location>
        <position position="547"/>
    </location>
</feature>
<dbReference type="AlphaFoldDB" id="X0Z750"/>
<dbReference type="InterPro" id="IPR036021">
    <property type="entry name" value="Tungsten_al_ferr_oxy-like_C"/>
</dbReference>
<dbReference type="InterPro" id="IPR013984">
    <property type="entry name" value="Ald_Fedxn_OxRdtase_dom2"/>
</dbReference>
<comment type="cofactor">
    <cofactor evidence="8">
        <name>tungstopterin</name>
        <dbReference type="ChEBI" id="CHEBI:30402"/>
    </cofactor>
</comment>
<comment type="caution">
    <text evidence="10">The sequence shown here is derived from an EMBL/GenBank/DDBJ whole genome shotgun (WGS) entry which is preliminary data.</text>
</comment>
<gene>
    <name evidence="10" type="ORF">S01H4_13634</name>
</gene>
<dbReference type="InterPro" id="IPR001203">
    <property type="entry name" value="OxRdtase_Ald_Fedxn_C"/>
</dbReference>
<evidence type="ECO:0000256" key="7">
    <source>
        <dbReference type="ARBA" id="ARBA00023014"/>
    </source>
</evidence>
<dbReference type="SUPFAM" id="SSF56228">
    <property type="entry name" value="Aldehyde ferredoxin oxidoreductase, N-terminal domain"/>
    <property type="match status" value="1"/>
</dbReference>
<evidence type="ECO:0000313" key="10">
    <source>
        <dbReference type="EMBL" id="GAG56208.1"/>
    </source>
</evidence>
<keyword evidence="6" id="KW-0408">Iron</keyword>
<evidence type="ECO:0000256" key="5">
    <source>
        <dbReference type="ARBA" id="ARBA00023002"/>
    </source>
</evidence>
<dbReference type="SMART" id="SM00790">
    <property type="entry name" value="AFOR_N"/>
    <property type="match status" value="1"/>
</dbReference>
<dbReference type="InterPro" id="IPR051919">
    <property type="entry name" value="W-dependent_AOR"/>
</dbReference>
<feature type="domain" description="Aldehyde ferredoxin oxidoreductase N-terminal" evidence="9">
    <location>
        <begin position="1"/>
        <end position="136"/>
    </location>
</feature>
<dbReference type="Gene3D" id="3.60.9.10">
    <property type="entry name" value="Aldehyde ferredoxin oxidoreductase, N-terminal domain"/>
    <property type="match status" value="1"/>
</dbReference>
<dbReference type="GO" id="GO:0051539">
    <property type="term" value="F:4 iron, 4 sulfur cluster binding"/>
    <property type="evidence" value="ECO:0007669"/>
    <property type="project" value="UniProtKB-KW"/>
</dbReference>
<dbReference type="GO" id="GO:0046872">
    <property type="term" value="F:metal ion binding"/>
    <property type="evidence" value="ECO:0007669"/>
    <property type="project" value="UniProtKB-KW"/>
</dbReference>
<evidence type="ECO:0000256" key="8">
    <source>
        <dbReference type="ARBA" id="ARBA00049934"/>
    </source>
</evidence>
<dbReference type="InterPro" id="IPR013985">
    <property type="entry name" value="Ald_Fedxn_OxRdtase_dom3"/>
</dbReference>
<protein>
    <recommendedName>
        <fullName evidence="9">Aldehyde ferredoxin oxidoreductase N-terminal domain-containing protein</fullName>
    </recommendedName>
</protein>
<dbReference type="PANTHER" id="PTHR30038">
    <property type="entry name" value="ALDEHYDE FERREDOXIN OXIDOREDUCTASE"/>
    <property type="match status" value="1"/>
</dbReference>
<evidence type="ECO:0000256" key="3">
    <source>
        <dbReference type="ARBA" id="ARBA00022485"/>
    </source>
</evidence>
<organism evidence="10">
    <name type="scientific">marine sediment metagenome</name>
    <dbReference type="NCBI Taxonomy" id="412755"/>
    <lineage>
        <taxon>unclassified sequences</taxon>
        <taxon>metagenomes</taxon>
        <taxon>ecological metagenomes</taxon>
    </lineage>
</organism>
<keyword evidence="4" id="KW-0479">Metal-binding</keyword>
<dbReference type="EMBL" id="BART01005999">
    <property type="protein sequence ID" value="GAG56208.1"/>
    <property type="molecule type" value="Genomic_DNA"/>
</dbReference>
<dbReference type="Gene3D" id="1.10.569.10">
    <property type="entry name" value="Aldehyde Ferredoxin Oxidoreductase Protein, subunit A, domain 2"/>
    <property type="match status" value="1"/>
</dbReference>
<comment type="cofactor">
    <cofactor evidence="1">
        <name>[4Fe-4S] cluster</name>
        <dbReference type="ChEBI" id="CHEBI:49883"/>
    </cofactor>
</comment>
<accession>X0Z750</accession>
<dbReference type="Pfam" id="PF01314">
    <property type="entry name" value="AFOR_C"/>
    <property type="match status" value="1"/>
</dbReference>
<dbReference type="Gene3D" id="1.10.599.10">
    <property type="entry name" value="Aldehyde Ferredoxin Oxidoreductase Protein, subunit A, domain 3"/>
    <property type="match status" value="1"/>
</dbReference>
<dbReference type="PANTHER" id="PTHR30038:SF0">
    <property type="entry name" value="TUNGSTEN-CONTAINING ALDEHYDE FERREDOXIN OXIDOREDUCTASE"/>
    <property type="match status" value="1"/>
</dbReference>
<sequence>EGRFEIVSKSPRSYPVETVTRSGMGGFWGPELKYAGYDALIIQGSAENWVNLWIHNEKVKFCDAKDYVGNDTYTTQKKLRKELDPEAKILCIGPAGENLSRLAVILSETGFVSGKSGFGAVMGSKLLKAIAVRGTKPLKISNPERMIEISKRVRQLSANNPMREWTSTLMIDSVDRQAFLNKYRKKNTGCFGCHTLCFAHLSVPDAGESQCHCIGYFYYSAATKYYGHSLERDQAVFDSIVLANKLGLDHYEFYSMIRFLEDLYNSGNIRSQADLPLDQFGSREFIQKFLENIAFRKGIGDLLAEGSARVADQIDNGWSYCSKYFPAYGSAEHESPRNNPGVALLWALDSRDPIIDQHPYARISSTFQKRPFPYRLSPEVAKMIAKKIYGSEKAIDHTTFEKKPEAIIYTQNRSAVINMLVVCDWVYPIVLSYTSGEYGKGDTALESQLLAAATGHDVTENELNLTGERVWNLSRAIMLREGRTRENDTLNETYFRNYKGEIAIPKADFEKAKTNYYRLRGWDETKGWPTSQKLNQLELSDVADILQ</sequence>
<comment type="similarity">
    <text evidence="2">Belongs to the AOR/FOR family.</text>
</comment>
<feature type="non-terminal residue" evidence="10">
    <location>
        <position position="1"/>
    </location>
</feature>
<dbReference type="SUPFAM" id="SSF48310">
    <property type="entry name" value="Aldehyde ferredoxin oxidoreductase, C-terminal domains"/>
    <property type="match status" value="1"/>
</dbReference>
<evidence type="ECO:0000256" key="4">
    <source>
        <dbReference type="ARBA" id="ARBA00022723"/>
    </source>
</evidence>
<dbReference type="InterPro" id="IPR013983">
    <property type="entry name" value="Ald_Fedxn_OxRdtase_N"/>
</dbReference>
<evidence type="ECO:0000259" key="9">
    <source>
        <dbReference type="SMART" id="SM00790"/>
    </source>
</evidence>
<keyword evidence="3" id="KW-0004">4Fe-4S</keyword>
<dbReference type="Pfam" id="PF02730">
    <property type="entry name" value="AFOR_N"/>
    <property type="match status" value="1"/>
</dbReference>
<dbReference type="InterPro" id="IPR036503">
    <property type="entry name" value="Ald_Fedxn_OxRdtase_N_sf"/>
</dbReference>